<organism evidence="1 2">
    <name type="scientific">Candidatus Gottesmanbacteria bacterium RIFCSPHIGHO2_01_FULL_42_12</name>
    <dbReference type="NCBI Taxonomy" id="1798377"/>
    <lineage>
        <taxon>Bacteria</taxon>
        <taxon>Candidatus Gottesmaniibacteriota</taxon>
    </lineage>
</organism>
<name>A0A1F5Z4P6_9BACT</name>
<dbReference type="STRING" id="1798377.A2872_02355"/>
<sequence>MSEHQRKQIEIIDAIEAQLKTNSFRATAISPVADFNVDTRMSLTAVHFPAKYLNSYIVKEIIEPLKAVFPEAYYYSDDNLHMTIKNIRAPHDPPRFTDEDIRKAEEVFGSVVPGHTKFNVFLYRLLLFQNNLALMGTTDEELDSIIFDLDRGLQDSGIADDKKYVNTSHFFINVNIARFAQFPPEFKRKAGEFSQRLNFDPYCIDTVSLVTANSVFKKVSQVNTWNLK</sequence>
<reference evidence="1 2" key="1">
    <citation type="journal article" date="2016" name="Nat. Commun.">
        <title>Thousands of microbial genomes shed light on interconnected biogeochemical processes in an aquifer system.</title>
        <authorList>
            <person name="Anantharaman K."/>
            <person name="Brown C.T."/>
            <person name="Hug L.A."/>
            <person name="Sharon I."/>
            <person name="Castelle C.J."/>
            <person name="Probst A.J."/>
            <person name="Thomas B.C."/>
            <person name="Singh A."/>
            <person name="Wilkins M.J."/>
            <person name="Karaoz U."/>
            <person name="Brodie E.L."/>
            <person name="Williams K.H."/>
            <person name="Hubbard S.S."/>
            <person name="Banfield J.F."/>
        </authorList>
    </citation>
    <scope>NUCLEOTIDE SEQUENCE [LARGE SCALE GENOMIC DNA]</scope>
</reference>
<protein>
    <submittedName>
        <fullName evidence="1">Uncharacterized protein</fullName>
    </submittedName>
</protein>
<comment type="caution">
    <text evidence="1">The sequence shown here is derived from an EMBL/GenBank/DDBJ whole genome shotgun (WGS) entry which is preliminary data.</text>
</comment>
<gene>
    <name evidence="1" type="ORF">A2872_02355</name>
</gene>
<dbReference type="Proteomes" id="UP000178681">
    <property type="component" value="Unassembled WGS sequence"/>
</dbReference>
<dbReference type="AlphaFoldDB" id="A0A1F5Z4P6"/>
<proteinExistence type="predicted"/>
<evidence type="ECO:0000313" key="1">
    <source>
        <dbReference type="EMBL" id="OGG07420.1"/>
    </source>
</evidence>
<evidence type="ECO:0000313" key="2">
    <source>
        <dbReference type="Proteomes" id="UP000178681"/>
    </source>
</evidence>
<dbReference type="Gene3D" id="3.90.1140.10">
    <property type="entry name" value="Cyclic phosphodiesterase"/>
    <property type="match status" value="1"/>
</dbReference>
<dbReference type="EMBL" id="MFJG01000005">
    <property type="protein sequence ID" value="OGG07420.1"/>
    <property type="molecule type" value="Genomic_DNA"/>
</dbReference>
<accession>A0A1F5Z4P6</accession>